<evidence type="ECO:0008006" key="4">
    <source>
        <dbReference type="Google" id="ProtNLM"/>
    </source>
</evidence>
<protein>
    <recommendedName>
        <fullName evidence="4">SAM domain-containing protein</fullName>
    </recommendedName>
</protein>
<name>A0A6J8E7M9_MYTCO</name>
<evidence type="ECO:0000313" key="2">
    <source>
        <dbReference type="EMBL" id="CAC5415993.1"/>
    </source>
</evidence>
<dbReference type="PANTHER" id="PTHR14454:SF11">
    <property type="entry name" value="SERRANO, ISOFORM F"/>
    <property type="match status" value="1"/>
</dbReference>
<dbReference type="EMBL" id="CACVKT020008531">
    <property type="protein sequence ID" value="CAC5415993.1"/>
    <property type="molecule type" value="Genomic_DNA"/>
</dbReference>
<dbReference type="Gene3D" id="1.10.150.50">
    <property type="entry name" value="Transcription Factor, Ets-1"/>
    <property type="match status" value="1"/>
</dbReference>
<proteinExistence type="predicted"/>
<dbReference type="InterPro" id="IPR013761">
    <property type="entry name" value="SAM/pointed_sf"/>
</dbReference>
<feature type="compositionally biased region" description="Polar residues" evidence="1">
    <location>
        <begin position="293"/>
        <end position="312"/>
    </location>
</feature>
<reference evidence="2 3" key="1">
    <citation type="submission" date="2020-06" db="EMBL/GenBank/DDBJ databases">
        <authorList>
            <person name="Li R."/>
            <person name="Bekaert M."/>
        </authorList>
    </citation>
    <scope>NUCLEOTIDE SEQUENCE [LARGE SCALE GENOMIC DNA]</scope>
    <source>
        <strain evidence="3">wild</strain>
    </source>
</reference>
<dbReference type="AlphaFoldDB" id="A0A6J8E7M9"/>
<evidence type="ECO:0000313" key="3">
    <source>
        <dbReference type="Proteomes" id="UP000507470"/>
    </source>
</evidence>
<keyword evidence="3" id="KW-1185">Reference proteome</keyword>
<organism evidence="2 3">
    <name type="scientific">Mytilus coruscus</name>
    <name type="common">Sea mussel</name>
    <dbReference type="NCBI Taxonomy" id="42192"/>
    <lineage>
        <taxon>Eukaryota</taxon>
        <taxon>Metazoa</taxon>
        <taxon>Spiralia</taxon>
        <taxon>Lophotrochozoa</taxon>
        <taxon>Mollusca</taxon>
        <taxon>Bivalvia</taxon>
        <taxon>Autobranchia</taxon>
        <taxon>Pteriomorphia</taxon>
        <taxon>Mytilida</taxon>
        <taxon>Mytiloidea</taxon>
        <taxon>Mytilidae</taxon>
        <taxon>Mytilinae</taxon>
        <taxon>Mytilus</taxon>
    </lineage>
</organism>
<gene>
    <name evidence="2" type="ORF">MCOR_48640</name>
</gene>
<dbReference type="OrthoDB" id="6162354at2759"/>
<feature type="region of interest" description="Disordered" evidence="1">
    <location>
        <begin position="289"/>
        <end position="325"/>
    </location>
</feature>
<sequence length="428" mass="48708">MYRNYRTEYSVKDFISKYHTKFPLLAVVTQGYHGSSDLDTFATGQVLRIHSVKTVSRVIGKIDAKSGCYRNTKALSLPLSADREIWIKTSKGKRKSLREITSKGQLPCEGYLANDDHQSKYDDTSLFYQKSIQLLLERQVELLFLLGNPVSGVELLNRIIVLPEYLKDLRLSVVNGIEGLNTEQWKKLQTYMVEVVQTYINFDNFNFSEGIIALPDADDETHTLHTYEYVYCNPLNSQGTAQKEEYVSLQPKPLNNSQEHIYHTIPDNNCEYLSFQSLEWKQMLNMGDDKDSAGSSLQNAENLPNSNSSTKTKVPPPLPRKPIRHKSELCPDYGFGKKCHASNTTHLESEEATQAADHSKQITDMSITDIGKILERLNLHEYVDSFAEALVDGMILKEFNSTTLEEFGFKSIESIRLLKFIQCGHIPK</sequence>
<dbReference type="SUPFAM" id="SSF47769">
    <property type="entry name" value="SAM/Pointed domain"/>
    <property type="match status" value="1"/>
</dbReference>
<dbReference type="InterPro" id="IPR052281">
    <property type="entry name" value="GAREM"/>
</dbReference>
<dbReference type="PANTHER" id="PTHR14454">
    <property type="entry name" value="GRB2-ASSOCIATED AND REGULATOR OF MAPK PROTEIN FAMILY MEMBER"/>
    <property type="match status" value="1"/>
</dbReference>
<accession>A0A6J8E7M9</accession>
<evidence type="ECO:0000256" key="1">
    <source>
        <dbReference type="SAM" id="MobiDB-lite"/>
    </source>
</evidence>
<dbReference type="Proteomes" id="UP000507470">
    <property type="component" value="Unassembled WGS sequence"/>
</dbReference>